<accession>A0A6P8ZIW6</accession>
<reference evidence="2" key="1">
    <citation type="submission" date="2025-08" db="UniProtKB">
        <authorList>
            <consortium name="RefSeq"/>
        </authorList>
    </citation>
    <scope>IDENTIFICATION</scope>
    <source>
        <tissue evidence="2">Total insect</tissue>
    </source>
</reference>
<dbReference type="KEGG" id="tpal:117641263"/>
<evidence type="ECO:0000313" key="2">
    <source>
        <dbReference type="RefSeq" id="XP_034234319.1"/>
    </source>
</evidence>
<dbReference type="GeneID" id="117641263"/>
<protein>
    <submittedName>
        <fullName evidence="2">Uncharacterized protein LOC117641263 isoform X1</fullName>
    </submittedName>
</protein>
<evidence type="ECO:0000313" key="1">
    <source>
        <dbReference type="Proteomes" id="UP000515158"/>
    </source>
</evidence>
<name>A0A6P8ZIW6_THRPL</name>
<sequence>MDREIDAAKSFCDMVNVEWPTSESVFWFEAPESTGWRVTLQQPPPVMDEEIGSMLCKAFFLTSLRNRLLAVSTEKGVAVSSCAVKHEHGVVWPKAGIMQEKKLWIHPSCSAKDATVQFTSMVKNMWREESLAVCNFPLYSDFNLNVLYTFGHLFEKVGLMHPSSTCTTFLFYKFRRWELTYERIVTEIGRRMVDSETLLDLRLTLREDEKNLHGSMFYSFCLYMNCIHIRKQILDIIQNIEQPQRIVAEKAVQDHDRNQSLGLCCSDCDLKRCLKKPTDDVRRESFSDKLDDHWLTFTEPCPHLELVKKSGRCVPFSDVEVTKFCSKELLSDWQLLCQKMRSSLKLTDKCLRQGTCLAHGSDAICASPKKYSWSTSELQVKRLDFGMELWMNVEHHMKHQSQSLQLIKGVLENAREGECLEIRGLPSLSEFSVSLIYVVAHMFEKVRFYHTSVGRNVIFFFNFRSFPIYLKQEFQESINDIKHVKSLVPLKKIFCGEFYQKMTNYNNSSLVKQCLYVTQFLSEHQR</sequence>
<dbReference type="OrthoDB" id="429597at2759"/>
<dbReference type="RefSeq" id="XP_034234319.1">
    <property type="nucleotide sequence ID" value="XM_034378428.1"/>
</dbReference>
<dbReference type="InParanoid" id="A0A6P8ZIW6"/>
<organism evidence="2">
    <name type="scientific">Thrips palmi</name>
    <name type="common">Melon thrips</name>
    <dbReference type="NCBI Taxonomy" id="161013"/>
    <lineage>
        <taxon>Eukaryota</taxon>
        <taxon>Metazoa</taxon>
        <taxon>Ecdysozoa</taxon>
        <taxon>Arthropoda</taxon>
        <taxon>Hexapoda</taxon>
        <taxon>Insecta</taxon>
        <taxon>Pterygota</taxon>
        <taxon>Neoptera</taxon>
        <taxon>Paraneoptera</taxon>
        <taxon>Thysanoptera</taxon>
        <taxon>Terebrantia</taxon>
        <taxon>Thripoidea</taxon>
        <taxon>Thripidae</taxon>
        <taxon>Thrips</taxon>
    </lineage>
</organism>
<dbReference type="Proteomes" id="UP000515158">
    <property type="component" value="Unplaced"/>
</dbReference>
<proteinExistence type="predicted"/>
<gene>
    <name evidence="2" type="primary">LOC117641263</name>
</gene>
<keyword evidence="1" id="KW-1185">Reference proteome</keyword>
<dbReference type="AlphaFoldDB" id="A0A6P8ZIW6"/>